<dbReference type="GO" id="GO:0009279">
    <property type="term" value="C:cell outer membrane"/>
    <property type="evidence" value="ECO:0007669"/>
    <property type="project" value="UniProtKB-SubCell"/>
</dbReference>
<feature type="non-terminal residue" evidence="6">
    <location>
        <position position="334"/>
    </location>
</feature>
<gene>
    <name evidence="6" type="ORF">LEA_18756</name>
</gene>
<name>K1S036_9ZZZZ</name>
<organism evidence="6">
    <name type="scientific">human gut metagenome</name>
    <dbReference type="NCBI Taxonomy" id="408170"/>
    <lineage>
        <taxon>unclassified sequences</taxon>
        <taxon>metagenomes</taxon>
        <taxon>organismal metagenomes</taxon>
    </lineage>
</organism>
<dbReference type="AlphaFoldDB" id="K1S036"/>
<proteinExistence type="predicted"/>
<dbReference type="EMBL" id="AJWY01012881">
    <property type="protein sequence ID" value="EKC48709.1"/>
    <property type="molecule type" value="Genomic_DNA"/>
</dbReference>
<reference evidence="6" key="1">
    <citation type="journal article" date="2013" name="Environ. Microbiol.">
        <title>Microbiota from the distal guts of lean and obese adolescents exhibit partial functional redundancy besides clear differences in community structure.</title>
        <authorList>
            <person name="Ferrer M."/>
            <person name="Ruiz A."/>
            <person name="Lanza F."/>
            <person name="Haange S.B."/>
            <person name="Oberbach A."/>
            <person name="Till H."/>
            <person name="Bargiela R."/>
            <person name="Campoy C."/>
            <person name="Segura M.T."/>
            <person name="Richter M."/>
            <person name="von Bergen M."/>
            <person name="Seifert J."/>
            <person name="Suarez A."/>
        </authorList>
    </citation>
    <scope>NUCLEOTIDE SEQUENCE</scope>
</reference>
<comment type="caution">
    <text evidence="6">The sequence shown here is derived from an EMBL/GenBank/DDBJ whole genome shotgun (WGS) entry which is preliminary data.</text>
</comment>
<dbReference type="Gene3D" id="2.40.170.20">
    <property type="entry name" value="TonB-dependent receptor, beta-barrel domain"/>
    <property type="match status" value="1"/>
</dbReference>
<evidence type="ECO:0000256" key="2">
    <source>
        <dbReference type="ARBA" id="ARBA00022448"/>
    </source>
</evidence>
<keyword evidence="6" id="KW-0675">Receptor</keyword>
<keyword evidence="5" id="KW-0998">Cell outer membrane</keyword>
<dbReference type="PROSITE" id="PS52016">
    <property type="entry name" value="TONB_DEPENDENT_REC_3"/>
    <property type="match status" value="1"/>
</dbReference>
<evidence type="ECO:0000256" key="4">
    <source>
        <dbReference type="ARBA" id="ARBA00023136"/>
    </source>
</evidence>
<dbReference type="InterPro" id="IPR036942">
    <property type="entry name" value="Beta-barrel_TonB_sf"/>
</dbReference>
<keyword evidence="4" id="KW-0472">Membrane</keyword>
<protein>
    <submittedName>
        <fullName evidence="6">TonB-dependent receptor, plug</fullName>
    </submittedName>
</protein>
<comment type="subcellular location">
    <subcellularLocation>
        <location evidence="1">Cell outer membrane</location>
        <topology evidence="1">Multi-pass membrane protein</topology>
    </subcellularLocation>
</comment>
<dbReference type="InterPro" id="IPR039426">
    <property type="entry name" value="TonB-dep_rcpt-like"/>
</dbReference>
<sequence length="334" mass="38118">NFASWQKNTSKYWQFKNYITYNGSIKKHSFTAMLGQEAWRSDWDYTYQANANLPNNTIHLPSLGSSTPSIKSGFGVTTMSSFFTRETYNYDDRYLATYTFRRDGSSNFGPENRWASFHSFAASWRFSNEKFIKSIAGKWLSNGKIRIGWGQTGNANIGAYKWGTTVTKFLVGQTSVAYRPTNIPNTSIKWETQEQTNIGLDLRLFNDKIGFTLDWYNKVSNDMLMPLQLPSYMGTQGNGSSRLNAPWGNYGKIKNTGFELAVNAHPIANKNFSWDTEFNISWNKNKLVGLSGTTNANIIGYGQWNDVVCVSNIGKPLYQFWSAGCGRWQHWWCQ</sequence>
<evidence type="ECO:0000256" key="3">
    <source>
        <dbReference type="ARBA" id="ARBA00022692"/>
    </source>
</evidence>
<dbReference type="SUPFAM" id="SSF56935">
    <property type="entry name" value="Porins"/>
    <property type="match status" value="1"/>
</dbReference>
<evidence type="ECO:0000256" key="5">
    <source>
        <dbReference type="ARBA" id="ARBA00023237"/>
    </source>
</evidence>
<evidence type="ECO:0000313" key="6">
    <source>
        <dbReference type="EMBL" id="EKC48709.1"/>
    </source>
</evidence>
<keyword evidence="2" id="KW-0813">Transport</keyword>
<feature type="non-terminal residue" evidence="6">
    <location>
        <position position="1"/>
    </location>
</feature>
<evidence type="ECO:0000256" key="1">
    <source>
        <dbReference type="ARBA" id="ARBA00004571"/>
    </source>
</evidence>
<keyword evidence="3" id="KW-0812">Transmembrane</keyword>
<accession>K1S036</accession>